<feature type="compositionally biased region" description="Gly residues" evidence="1">
    <location>
        <begin position="81"/>
        <end position="100"/>
    </location>
</feature>
<feature type="transmembrane region" description="Helical" evidence="2">
    <location>
        <begin position="197"/>
        <end position="223"/>
    </location>
</feature>
<evidence type="ECO:0000256" key="2">
    <source>
        <dbReference type="SAM" id="Phobius"/>
    </source>
</evidence>
<organism evidence="3">
    <name type="scientific">marine sediment metagenome</name>
    <dbReference type="NCBI Taxonomy" id="412755"/>
    <lineage>
        <taxon>unclassified sequences</taxon>
        <taxon>metagenomes</taxon>
        <taxon>ecological metagenomes</taxon>
    </lineage>
</organism>
<sequence>WDKLAQQEGEIIVLGLARNDAEISAHGGRKLSDKEISEASKEIRDITGDSDGVTAPGGAATGGGAADGPAGGPADGAADGATGGGVAGGGAGSSPAGGVGAQDPVDGASDRAPLNERTPGDTNNPVGSGNSDNNSSSSAITDNVSSDNKKINGDYTKGIHNRSKPNSVSHDRADGLSPPVGKVSIGSSSPVIRSLKWLVQGISGLPTLCFLTIFTIAVFLPIAKPVQAAQFLKNAPDKTTVLVQTGDTFGHIVEKLRVGWEKTDAEGYR</sequence>
<feature type="compositionally biased region" description="Gly residues" evidence="1">
    <location>
        <begin position="59"/>
        <end position="74"/>
    </location>
</feature>
<feature type="region of interest" description="Disordered" evidence="1">
    <location>
        <begin position="22"/>
        <end position="180"/>
    </location>
</feature>
<protein>
    <submittedName>
        <fullName evidence="3">Uncharacterized protein</fullName>
    </submittedName>
</protein>
<reference evidence="3" key="1">
    <citation type="journal article" date="2014" name="Front. Microbiol.">
        <title>High frequency of phylogenetically diverse reductive dehalogenase-homologous genes in deep subseafloor sedimentary metagenomes.</title>
        <authorList>
            <person name="Kawai M."/>
            <person name="Futagami T."/>
            <person name="Toyoda A."/>
            <person name="Takaki Y."/>
            <person name="Nishi S."/>
            <person name="Hori S."/>
            <person name="Arai W."/>
            <person name="Tsubouchi T."/>
            <person name="Morono Y."/>
            <person name="Uchiyama I."/>
            <person name="Ito T."/>
            <person name="Fujiyama A."/>
            <person name="Inagaki F."/>
            <person name="Takami H."/>
        </authorList>
    </citation>
    <scope>NUCLEOTIDE SEQUENCE</scope>
    <source>
        <strain evidence="3">Expedition CK06-06</strain>
    </source>
</reference>
<dbReference type="AlphaFoldDB" id="X1MMK4"/>
<gene>
    <name evidence="3" type="ORF">S06H3_20706</name>
</gene>
<name>X1MMK4_9ZZZZ</name>
<feature type="compositionally biased region" description="Basic and acidic residues" evidence="1">
    <location>
        <begin position="30"/>
        <end position="47"/>
    </location>
</feature>
<evidence type="ECO:0000313" key="3">
    <source>
        <dbReference type="EMBL" id="GAI15925.1"/>
    </source>
</evidence>
<keyword evidence="2" id="KW-0812">Transmembrane</keyword>
<keyword evidence="2" id="KW-0472">Membrane</keyword>
<feature type="non-terminal residue" evidence="3">
    <location>
        <position position="1"/>
    </location>
</feature>
<comment type="caution">
    <text evidence="3">The sequence shown here is derived from an EMBL/GenBank/DDBJ whole genome shotgun (WGS) entry which is preliminary data.</text>
</comment>
<proteinExistence type="predicted"/>
<keyword evidence="2" id="KW-1133">Transmembrane helix</keyword>
<evidence type="ECO:0000256" key="1">
    <source>
        <dbReference type="SAM" id="MobiDB-lite"/>
    </source>
</evidence>
<accession>X1MMK4</accession>
<feature type="non-terminal residue" evidence="3">
    <location>
        <position position="269"/>
    </location>
</feature>
<dbReference type="EMBL" id="BARV01010761">
    <property type="protein sequence ID" value="GAI15925.1"/>
    <property type="molecule type" value="Genomic_DNA"/>
</dbReference>
<feature type="compositionally biased region" description="Low complexity" evidence="1">
    <location>
        <begin position="123"/>
        <end position="138"/>
    </location>
</feature>